<proteinExistence type="predicted"/>
<feature type="transmembrane region" description="Helical" evidence="1">
    <location>
        <begin position="79"/>
        <end position="107"/>
    </location>
</feature>
<dbReference type="EMBL" id="MHCS01000054">
    <property type="protein sequence ID" value="OGY25124.1"/>
    <property type="molecule type" value="Genomic_DNA"/>
</dbReference>
<feature type="transmembrane region" description="Helical" evidence="1">
    <location>
        <begin position="47"/>
        <end position="67"/>
    </location>
</feature>
<protein>
    <submittedName>
        <fullName evidence="2">Uncharacterized protein</fullName>
    </submittedName>
</protein>
<organism evidence="2 3">
    <name type="scientific">Candidatus Woykebacteria bacterium RBG_16_43_9</name>
    <dbReference type="NCBI Taxonomy" id="1802596"/>
    <lineage>
        <taxon>Bacteria</taxon>
        <taxon>Candidatus Woykeibacteriota</taxon>
    </lineage>
</organism>
<keyword evidence="1" id="KW-0472">Membrane</keyword>
<feature type="transmembrane region" description="Helical" evidence="1">
    <location>
        <begin position="7"/>
        <end position="27"/>
    </location>
</feature>
<comment type="caution">
    <text evidence="2">The sequence shown here is derived from an EMBL/GenBank/DDBJ whole genome shotgun (WGS) entry which is preliminary data.</text>
</comment>
<dbReference type="Proteomes" id="UP000176389">
    <property type="component" value="Unassembled WGS sequence"/>
</dbReference>
<reference evidence="2 3" key="1">
    <citation type="journal article" date="2016" name="Nat. Commun.">
        <title>Thousands of microbial genomes shed light on interconnected biogeochemical processes in an aquifer system.</title>
        <authorList>
            <person name="Anantharaman K."/>
            <person name="Brown C.T."/>
            <person name="Hug L.A."/>
            <person name="Sharon I."/>
            <person name="Castelle C.J."/>
            <person name="Probst A.J."/>
            <person name="Thomas B.C."/>
            <person name="Singh A."/>
            <person name="Wilkins M.J."/>
            <person name="Karaoz U."/>
            <person name="Brodie E.L."/>
            <person name="Williams K.H."/>
            <person name="Hubbard S.S."/>
            <person name="Banfield J.F."/>
        </authorList>
    </citation>
    <scope>NUCLEOTIDE SEQUENCE [LARGE SCALE GENOMIC DNA]</scope>
</reference>
<evidence type="ECO:0000313" key="2">
    <source>
        <dbReference type="EMBL" id="OGY25124.1"/>
    </source>
</evidence>
<keyword evidence="1" id="KW-1133">Transmembrane helix</keyword>
<gene>
    <name evidence="2" type="ORF">A2Z11_01345</name>
</gene>
<evidence type="ECO:0000313" key="3">
    <source>
        <dbReference type="Proteomes" id="UP000176389"/>
    </source>
</evidence>
<dbReference type="AlphaFoldDB" id="A0A1G1WBY3"/>
<name>A0A1G1WBY3_9BACT</name>
<sequence length="113" mass="12898">MKAAQIITFISGIIYVLFWIQLLVISTKLNSVYSDINIDYNYLVPQIIVHILGIALIIGNFSFFYYLRKKSRRNEEVKNALLFSILLAVPLPFYSGFAIISVILPIYSITSAF</sequence>
<accession>A0A1G1WBY3</accession>
<keyword evidence="1" id="KW-0812">Transmembrane</keyword>
<evidence type="ECO:0000256" key="1">
    <source>
        <dbReference type="SAM" id="Phobius"/>
    </source>
</evidence>